<dbReference type="InterPro" id="IPR008984">
    <property type="entry name" value="SMAD_FHA_dom_sf"/>
</dbReference>
<dbReference type="InterPro" id="IPR000253">
    <property type="entry name" value="FHA_dom"/>
</dbReference>
<dbReference type="Pfam" id="PF00498">
    <property type="entry name" value="FHA"/>
    <property type="match status" value="1"/>
</dbReference>
<evidence type="ECO:0000313" key="3">
    <source>
        <dbReference type="EMBL" id="OZG51283.1"/>
    </source>
</evidence>
<name>A0A261EWR4_9BIFI</name>
<dbReference type="OrthoDB" id="3254248at2"/>
<keyword evidence="1" id="KW-0597">Phosphoprotein</keyword>
<keyword evidence="4" id="KW-1185">Reference proteome</keyword>
<evidence type="ECO:0000313" key="4">
    <source>
        <dbReference type="Proteomes" id="UP000216725"/>
    </source>
</evidence>
<dbReference type="PROSITE" id="PS50006">
    <property type="entry name" value="FHA_DOMAIN"/>
    <property type="match status" value="1"/>
</dbReference>
<comment type="caution">
    <text evidence="3">The sequence shown here is derived from an EMBL/GenBank/DDBJ whole genome shotgun (WGS) entry which is preliminary data.</text>
</comment>
<dbReference type="Gene3D" id="2.60.200.20">
    <property type="match status" value="1"/>
</dbReference>
<accession>A0A261EWR4</accession>
<gene>
    <name evidence="3" type="ORF">PSRA_1227</name>
</gene>
<proteinExistence type="predicted"/>
<dbReference type="RefSeq" id="WP_094661039.1">
    <property type="nucleotide sequence ID" value="NZ_JBKZBO010000019.1"/>
</dbReference>
<dbReference type="SUPFAM" id="SSF49879">
    <property type="entry name" value="SMAD/FHA domain"/>
    <property type="match status" value="1"/>
</dbReference>
<organism evidence="3 4">
    <name type="scientific">Pseudoscardovia radai</name>
    <dbReference type="NCBI Taxonomy" id="987066"/>
    <lineage>
        <taxon>Bacteria</taxon>
        <taxon>Bacillati</taxon>
        <taxon>Actinomycetota</taxon>
        <taxon>Actinomycetes</taxon>
        <taxon>Bifidobacteriales</taxon>
        <taxon>Bifidobacteriaceae</taxon>
        <taxon>Pseudoscardovia</taxon>
    </lineage>
</organism>
<sequence length="223" mass="23945">MKKDRKGDDAPQWTDRPHCTMYSELPVLPPVYEPWKSQNLDWNAISQMIGAAPEQTFPGVIPTGAQGGTWDSEVQAYGSAMPQQTGAAWQQSDQYDVPSSGATVLELQFSDGQACAFTRRGTVGRMPPAPDSGYDSYVVLVDASHQISRHHMEFGLTDMGQAWVMDAGSANGTWLIHEGSSMQLEPGVPVSVVAGDSLRLGDLTAIVCVSGELGRFGSAAIVR</sequence>
<protein>
    <submittedName>
        <fullName evidence="3">Phosphopeptide-binding protein</fullName>
    </submittedName>
</protein>
<dbReference type="Proteomes" id="UP000216725">
    <property type="component" value="Unassembled WGS sequence"/>
</dbReference>
<evidence type="ECO:0000259" key="2">
    <source>
        <dbReference type="PROSITE" id="PS50006"/>
    </source>
</evidence>
<dbReference type="AlphaFoldDB" id="A0A261EWR4"/>
<reference evidence="3 4" key="1">
    <citation type="journal article" date="2017" name="BMC Genomics">
        <title>Comparative genomic and phylogenomic analyses of the Bifidobacteriaceae family.</title>
        <authorList>
            <person name="Lugli G.A."/>
            <person name="Milani C."/>
            <person name="Turroni F."/>
            <person name="Duranti S."/>
            <person name="Mancabelli L."/>
            <person name="Mangifesta M."/>
            <person name="Ferrario C."/>
            <person name="Modesto M."/>
            <person name="Mattarelli P."/>
            <person name="Jiri K."/>
            <person name="van Sinderen D."/>
            <person name="Ventura M."/>
        </authorList>
    </citation>
    <scope>NUCLEOTIDE SEQUENCE [LARGE SCALE GENOMIC DNA]</scope>
    <source>
        <strain evidence="3 4">DSM 24742</strain>
    </source>
</reference>
<evidence type="ECO:0000256" key="1">
    <source>
        <dbReference type="ARBA" id="ARBA00022553"/>
    </source>
</evidence>
<dbReference type="EMBL" id="MWWR01000009">
    <property type="protein sequence ID" value="OZG51283.1"/>
    <property type="molecule type" value="Genomic_DNA"/>
</dbReference>
<feature type="domain" description="FHA" evidence="2">
    <location>
        <begin position="121"/>
        <end position="175"/>
    </location>
</feature>